<keyword evidence="3" id="KW-1185">Reference proteome</keyword>
<dbReference type="AlphaFoldDB" id="A0A9D3UVY6"/>
<name>A0A9D3UVY6_9ROSI</name>
<evidence type="ECO:0000313" key="2">
    <source>
        <dbReference type="EMBL" id="KAH1063333.1"/>
    </source>
</evidence>
<reference evidence="2 3" key="1">
    <citation type="journal article" date="2021" name="Plant Biotechnol. J.">
        <title>Multi-omics assisted identification of the key and species-specific regulatory components of drought-tolerant mechanisms in Gossypium stocksii.</title>
        <authorList>
            <person name="Yu D."/>
            <person name="Ke L."/>
            <person name="Zhang D."/>
            <person name="Wu Y."/>
            <person name="Sun Y."/>
            <person name="Mei J."/>
            <person name="Sun J."/>
            <person name="Sun Y."/>
        </authorList>
    </citation>
    <scope>NUCLEOTIDE SEQUENCE [LARGE SCALE GENOMIC DNA]</scope>
    <source>
        <strain evidence="3">cv. E1</strain>
        <tissue evidence="2">Leaf</tissue>
    </source>
</reference>
<dbReference type="OrthoDB" id="1002563at2759"/>
<organism evidence="2 3">
    <name type="scientific">Gossypium stocksii</name>
    <dbReference type="NCBI Taxonomy" id="47602"/>
    <lineage>
        <taxon>Eukaryota</taxon>
        <taxon>Viridiplantae</taxon>
        <taxon>Streptophyta</taxon>
        <taxon>Embryophyta</taxon>
        <taxon>Tracheophyta</taxon>
        <taxon>Spermatophyta</taxon>
        <taxon>Magnoliopsida</taxon>
        <taxon>eudicotyledons</taxon>
        <taxon>Gunneridae</taxon>
        <taxon>Pentapetalae</taxon>
        <taxon>rosids</taxon>
        <taxon>malvids</taxon>
        <taxon>Malvales</taxon>
        <taxon>Malvaceae</taxon>
        <taxon>Malvoideae</taxon>
        <taxon>Gossypium</taxon>
    </lineage>
</organism>
<protein>
    <recommendedName>
        <fullName evidence="1">Reverse transcriptase domain-containing protein</fullName>
    </recommendedName>
</protein>
<dbReference type="Pfam" id="PF13966">
    <property type="entry name" value="zf-RVT"/>
    <property type="match status" value="1"/>
</dbReference>
<dbReference type="Pfam" id="PF00078">
    <property type="entry name" value="RVT_1"/>
    <property type="match status" value="1"/>
</dbReference>
<dbReference type="PANTHER" id="PTHR33116:SF86">
    <property type="entry name" value="REVERSE TRANSCRIPTASE DOMAIN-CONTAINING PROTEIN"/>
    <property type="match status" value="1"/>
</dbReference>
<dbReference type="PROSITE" id="PS50878">
    <property type="entry name" value="RT_POL"/>
    <property type="match status" value="1"/>
</dbReference>
<dbReference type="EMBL" id="JAIQCV010000009">
    <property type="protein sequence ID" value="KAH1063333.1"/>
    <property type="molecule type" value="Genomic_DNA"/>
</dbReference>
<dbReference type="InterPro" id="IPR000477">
    <property type="entry name" value="RT_dom"/>
</dbReference>
<comment type="caution">
    <text evidence="2">The sequence shown here is derived from an EMBL/GenBank/DDBJ whole genome shotgun (WGS) entry which is preliminary data.</text>
</comment>
<sequence>MAVKLDMSKAYDRVEWSFVQKVMKKLGFDFEWVDTLMKCVFPVSYSVVFNGVTGKTFFLSRGLQYGDLLSPFLFLFCGEGLSSLMRLATDGKLIRGVKASRSGPQISHLLFTNDCIMFGEATERGALSLKRILHEYGVCSGQSVNYTKSTIFFSSNTREEEKKVIAKVLGVQSSNNLVRHLGFSNVVDRSKKVAFQGLKDGFRQRIDNWSIKHLSQEGKEVFIKVVLKSIPTYSMACFLLPKPLCNELERSIWSARRVLEDGLCWRVGKGDHISIWTDLWILGYEEDRLLNHHRHDNIVLVADLVNDATRSWKADLIKNTFRADVARKIMQLPLANSKHEDFQVWRGEQSGIFFVRSAYKLLQEAKLNPIIIQTETKTFYKKLWNLQVPPKLKITIWRISWNYIPSLPNLKVRRVVADSHCPKCHQEEENDNHVFSLCPTSTEVWRMVKLPWILNSNIENIWSWLTWIFS</sequence>
<dbReference type="Proteomes" id="UP000828251">
    <property type="component" value="Unassembled WGS sequence"/>
</dbReference>
<dbReference type="InterPro" id="IPR026960">
    <property type="entry name" value="RVT-Znf"/>
</dbReference>
<evidence type="ECO:0000313" key="3">
    <source>
        <dbReference type="Proteomes" id="UP000828251"/>
    </source>
</evidence>
<gene>
    <name evidence="2" type="ORF">J1N35_028320</name>
</gene>
<evidence type="ECO:0000259" key="1">
    <source>
        <dbReference type="PROSITE" id="PS50878"/>
    </source>
</evidence>
<accession>A0A9D3UVY6</accession>
<feature type="domain" description="Reverse transcriptase" evidence="1">
    <location>
        <begin position="1"/>
        <end position="169"/>
    </location>
</feature>
<dbReference type="PANTHER" id="PTHR33116">
    <property type="entry name" value="REVERSE TRANSCRIPTASE ZINC-BINDING DOMAIN-CONTAINING PROTEIN-RELATED-RELATED"/>
    <property type="match status" value="1"/>
</dbReference>
<proteinExistence type="predicted"/>